<keyword evidence="2" id="KW-1185">Reference proteome</keyword>
<proteinExistence type="predicted"/>
<evidence type="ECO:0000313" key="2">
    <source>
        <dbReference type="Proteomes" id="UP000815325"/>
    </source>
</evidence>
<name>A0ABQ7G8B4_DUNSA</name>
<dbReference type="Proteomes" id="UP000815325">
    <property type="component" value="Unassembled WGS sequence"/>
</dbReference>
<dbReference type="EMBL" id="MU070000">
    <property type="protein sequence ID" value="KAF5830850.1"/>
    <property type="molecule type" value="Genomic_DNA"/>
</dbReference>
<sequence>MATKASCLMCEHACLCADCRRVASSSLKRWQSQKQTSRLDTSSWALCWRAKLVSLTPRRTTVLQQ</sequence>
<comment type="caution">
    <text evidence="1">The sequence shown here is derived from an EMBL/GenBank/DDBJ whole genome shotgun (WGS) entry which is preliminary data.</text>
</comment>
<organism evidence="1 2">
    <name type="scientific">Dunaliella salina</name>
    <name type="common">Green alga</name>
    <name type="synonym">Protococcus salinus</name>
    <dbReference type="NCBI Taxonomy" id="3046"/>
    <lineage>
        <taxon>Eukaryota</taxon>
        <taxon>Viridiplantae</taxon>
        <taxon>Chlorophyta</taxon>
        <taxon>core chlorophytes</taxon>
        <taxon>Chlorophyceae</taxon>
        <taxon>CS clade</taxon>
        <taxon>Chlamydomonadales</taxon>
        <taxon>Dunaliellaceae</taxon>
        <taxon>Dunaliella</taxon>
    </lineage>
</organism>
<reference evidence="1" key="1">
    <citation type="submission" date="2017-08" db="EMBL/GenBank/DDBJ databases">
        <authorList>
            <person name="Polle J.E."/>
            <person name="Barry K."/>
            <person name="Cushman J."/>
            <person name="Schmutz J."/>
            <person name="Tran D."/>
            <person name="Hathwaick L.T."/>
            <person name="Yim W.C."/>
            <person name="Jenkins J."/>
            <person name="Mckie-Krisberg Z.M."/>
            <person name="Prochnik S."/>
            <person name="Lindquist E."/>
            <person name="Dockter R.B."/>
            <person name="Adam C."/>
            <person name="Molina H."/>
            <person name="Bunkerborg J."/>
            <person name="Jin E."/>
            <person name="Buchheim M."/>
            <person name="Magnuson J."/>
        </authorList>
    </citation>
    <scope>NUCLEOTIDE SEQUENCE</scope>
    <source>
        <strain evidence="1">CCAP 19/18</strain>
    </source>
</reference>
<protein>
    <recommendedName>
        <fullName evidence="3">B box-type domain-containing protein</fullName>
    </recommendedName>
</protein>
<gene>
    <name evidence="1" type="ORF">DUNSADRAFT_13951</name>
</gene>
<evidence type="ECO:0008006" key="3">
    <source>
        <dbReference type="Google" id="ProtNLM"/>
    </source>
</evidence>
<accession>A0ABQ7G8B4</accession>
<evidence type="ECO:0000313" key="1">
    <source>
        <dbReference type="EMBL" id="KAF5830850.1"/>
    </source>
</evidence>